<dbReference type="RefSeq" id="WP_213167814.1">
    <property type="nucleotide sequence ID" value="NZ_CP058559.1"/>
</dbReference>
<organism evidence="1 2">
    <name type="scientific">Alkalicella caledoniensis</name>
    <dbReference type="NCBI Taxonomy" id="2731377"/>
    <lineage>
        <taxon>Bacteria</taxon>
        <taxon>Bacillati</taxon>
        <taxon>Bacillota</taxon>
        <taxon>Clostridia</taxon>
        <taxon>Eubacteriales</taxon>
        <taxon>Proteinivoracaceae</taxon>
        <taxon>Alkalicella</taxon>
    </lineage>
</organism>
<gene>
    <name evidence="1" type="ORF">HYG86_04930</name>
</gene>
<dbReference type="EMBL" id="CP058559">
    <property type="protein sequence ID" value="QNO14160.1"/>
    <property type="molecule type" value="Genomic_DNA"/>
</dbReference>
<name>A0A7G9W648_ALKCA</name>
<dbReference type="AlphaFoldDB" id="A0A7G9W648"/>
<sequence length="133" mass="15640">MDRVLENLLCFQGNGFFPSKLVFTLLTPRIFKQTYGSRLYSYKFKEYSSILGTQNGCLANRIKLKSDKKTRDNNWQYPTSLEERLNHLTLNWVTFEDLIELELNNPNIKGLNLTKLDDAKILWNAAYERIIQD</sequence>
<proteinExistence type="predicted"/>
<evidence type="ECO:0000313" key="2">
    <source>
        <dbReference type="Proteomes" id="UP000516160"/>
    </source>
</evidence>
<dbReference type="Proteomes" id="UP000516160">
    <property type="component" value="Chromosome"/>
</dbReference>
<reference evidence="1 2" key="1">
    <citation type="submission" date="2020-07" db="EMBL/GenBank/DDBJ databases">
        <title>Alkalicella. sp. LB2 genome.</title>
        <authorList>
            <person name="Postec A."/>
            <person name="Quemeneur M."/>
        </authorList>
    </citation>
    <scope>NUCLEOTIDE SEQUENCE [LARGE SCALE GENOMIC DNA]</scope>
    <source>
        <strain evidence="1 2">LB2</strain>
    </source>
</reference>
<accession>A0A7G9W648</accession>
<dbReference type="KEGG" id="acae:HYG86_04930"/>
<keyword evidence="2" id="KW-1185">Reference proteome</keyword>
<protein>
    <submittedName>
        <fullName evidence="1">Uncharacterized protein</fullName>
    </submittedName>
</protein>
<evidence type="ECO:0000313" key="1">
    <source>
        <dbReference type="EMBL" id="QNO14160.1"/>
    </source>
</evidence>